<dbReference type="AlphaFoldDB" id="A0A179G320"/>
<organism evidence="3 5">
    <name type="scientific">Purpureocillium lilacinum</name>
    <name type="common">Paecilomyces lilacinus</name>
    <dbReference type="NCBI Taxonomy" id="33203"/>
    <lineage>
        <taxon>Eukaryota</taxon>
        <taxon>Fungi</taxon>
        <taxon>Dikarya</taxon>
        <taxon>Ascomycota</taxon>
        <taxon>Pezizomycotina</taxon>
        <taxon>Sordariomycetes</taxon>
        <taxon>Hypocreomycetidae</taxon>
        <taxon>Hypocreales</taxon>
        <taxon>Ophiocordycipitaceae</taxon>
        <taxon>Purpureocillium</taxon>
    </lineage>
</organism>
<name>A0A179G320_PURLI</name>
<dbReference type="Proteomes" id="UP000078340">
    <property type="component" value="Unassembled WGS sequence"/>
</dbReference>
<evidence type="ECO:0000313" key="3">
    <source>
        <dbReference type="EMBL" id="OAQ71850.1"/>
    </source>
</evidence>
<dbReference type="Gene3D" id="2.120.10.70">
    <property type="entry name" value="Fucose-specific lectin"/>
    <property type="match status" value="1"/>
</dbReference>
<dbReference type="EMBL" id="LSBI01000002">
    <property type="protein sequence ID" value="OAQ92922.1"/>
    <property type="molecule type" value="Genomic_DNA"/>
</dbReference>
<evidence type="ECO:0000313" key="5">
    <source>
        <dbReference type="Proteomes" id="UP000078240"/>
    </source>
</evidence>
<feature type="region of interest" description="Disordered" evidence="1">
    <location>
        <begin position="127"/>
        <end position="159"/>
    </location>
</feature>
<feature type="compositionally biased region" description="Low complexity" evidence="1">
    <location>
        <begin position="129"/>
        <end position="138"/>
    </location>
</feature>
<keyword evidence="2" id="KW-0812">Transmembrane</keyword>
<proteinExistence type="predicted"/>
<protein>
    <submittedName>
        <fullName evidence="3">Rap-phr extracellular signaling domain-containing protein</fullName>
    </submittedName>
</protein>
<dbReference type="EMBL" id="LSBH01000010">
    <property type="protein sequence ID" value="OAQ71850.1"/>
    <property type="molecule type" value="Genomic_DNA"/>
</dbReference>
<dbReference type="KEGG" id="plj:28884216"/>
<evidence type="ECO:0000313" key="4">
    <source>
        <dbReference type="EMBL" id="OAQ92922.1"/>
    </source>
</evidence>
<dbReference type="GeneID" id="28884216"/>
<reference evidence="3 5" key="1">
    <citation type="submission" date="2016-01" db="EMBL/GenBank/DDBJ databases">
        <title>Biosynthesis of antibiotic leucinostatins and their inhibition on Phytophthora in bio-control Purpureocillium lilacinum.</title>
        <authorList>
            <person name="Wang G."/>
            <person name="Liu Z."/>
            <person name="Lin R."/>
            <person name="Li E."/>
            <person name="Mao Z."/>
            <person name="Ling J."/>
            <person name="Yin W."/>
            <person name="Xie B."/>
        </authorList>
    </citation>
    <scope>NUCLEOTIDE SEQUENCE [LARGE SCALE GENOMIC DNA]</scope>
    <source>
        <strain evidence="3">PLBJ-1</strain>
        <strain evidence="4">PLFJ-1</strain>
    </source>
</reference>
<feature type="compositionally biased region" description="Pro residues" evidence="1">
    <location>
        <begin position="139"/>
        <end position="148"/>
    </location>
</feature>
<feature type="transmembrane region" description="Helical" evidence="2">
    <location>
        <begin position="96"/>
        <end position="119"/>
    </location>
</feature>
<comment type="caution">
    <text evidence="3">The sequence shown here is derived from an EMBL/GenBank/DDBJ whole genome shotgun (WGS) entry which is preliminary data.</text>
</comment>
<sequence length="580" mass="62783">MYEAEDASVAALRRAVCDAIARGALLDNPAPRADDARIDRTLYRRASTPQALSQPLSFWDHDNSDESTNGVGLLGGRKRASCGFCSRVRQALKSKLVLACLAAATLIVAGAVVGGIFGVKAASQKIQTQGEPNGGSPQNPQPGRPQPGNPQTGNPQSGALAHNASQLAVWCQPGSNGTPTDHVIAFQDTTGTIIITETYKGATETYRLENQVARLPKPLLSTPIRIQPFGEAPDLHMFYLDDQRLVRHVTRVGGGNGKGKWALDTAFSTDGSGKSTQIYLAEGRALSTVTTPMIKDGDPSALVVLYYEKEKNNTLGILRREAPFNQTQWTFQRAYVHEPAAKSLQGTPSVHFEHDSSGLQSTVYLPTYPTKLAGNSTGSSTEATDGTLVEAVVPTIHILWDVSTQGNAGGIALEHCVPSSTTWDQQCWSTTLSYLGKAAQGVPRPSMSLTTRVDEYLRKKVRDAQKPLQIADLDLESEPDKVISVTGFLDGGGRYWEMYWKQENCTAAMDLSPETVRGPLDGLEFSSFAFMQDLILFALRNGTLLLLRRECSWWTGFCKDSKVWSVVGPLNTALSNSAHV</sequence>
<gene>
    <name evidence="3" type="ORF">VFPBJ_10629</name>
    <name evidence="4" type="ORF">VFPFJ_02083</name>
</gene>
<accession>A0A179G320</accession>
<dbReference type="Proteomes" id="UP000078240">
    <property type="component" value="Unassembled WGS sequence"/>
</dbReference>
<evidence type="ECO:0000256" key="2">
    <source>
        <dbReference type="SAM" id="Phobius"/>
    </source>
</evidence>
<keyword evidence="2" id="KW-1133">Transmembrane helix</keyword>
<keyword evidence="2" id="KW-0472">Membrane</keyword>
<evidence type="ECO:0000256" key="1">
    <source>
        <dbReference type="SAM" id="MobiDB-lite"/>
    </source>
</evidence>